<dbReference type="SMART" id="SM00589">
    <property type="entry name" value="PRY"/>
    <property type="match status" value="1"/>
</dbReference>
<gene>
    <name evidence="12" type="ORF">HHUSO_G18724</name>
</gene>
<dbReference type="Pfam" id="PF00622">
    <property type="entry name" value="SPRY"/>
    <property type="match status" value="1"/>
</dbReference>
<dbReference type="PANTHER" id="PTHR25465">
    <property type="entry name" value="B-BOX DOMAIN CONTAINING"/>
    <property type="match status" value="1"/>
</dbReference>
<dbReference type="SUPFAM" id="SSF49899">
    <property type="entry name" value="Concanavalin A-like lectins/glucanases"/>
    <property type="match status" value="1"/>
</dbReference>
<evidence type="ECO:0000256" key="1">
    <source>
        <dbReference type="ARBA" id="ARBA00022588"/>
    </source>
</evidence>
<protein>
    <submittedName>
        <fullName evidence="12">E3 ubiquitin/ISG15 ligase TRIM25-like isoform X5</fullName>
    </submittedName>
</protein>
<dbReference type="InterPro" id="IPR013083">
    <property type="entry name" value="Znf_RING/FYVE/PHD"/>
</dbReference>
<evidence type="ECO:0000313" key="13">
    <source>
        <dbReference type="Proteomes" id="UP001369086"/>
    </source>
</evidence>
<dbReference type="PROSITE" id="PS50119">
    <property type="entry name" value="ZF_BBOX"/>
    <property type="match status" value="1"/>
</dbReference>
<dbReference type="CDD" id="cd19776">
    <property type="entry name" value="Bbox2_TRIM25_C-IV"/>
    <property type="match status" value="1"/>
</dbReference>
<dbReference type="Gene3D" id="3.30.40.10">
    <property type="entry name" value="Zinc/RING finger domain, C3HC4 (zinc finger)"/>
    <property type="match status" value="1"/>
</dbReference>
<name>A0ABR0Z487_HUSHU</name>
<reference evidence="12 13" key="1">
    <citation type="submission" date="2021-05" db="EMBL/GenBank/DDBJ databases">
        <authorList>
            <person name="Zahm M."/>
            <person name="Klopp C."/>
            <person name="Cabau C."/>
            <person name="Kuhl H."/>
            <person name="Suciu R."/>
            <person name="Ciorpac M."/>
            <person name="Holostenco D."/>
            <person name="Gessner J."/>
            <person name="Wuertz S."/>
            <person name="Hohne C."/>
            <person name="Stock M."/>
            <person name="Gislard M."/>
            <person name="Lluch J."/>
            <person name="Milhes M."/>
            <person name="Lampietro C."/>
            <person name="Lopez Roques C."/>
            <person name="Donnadieu C."/>
            <person name="Du K."/>
            <person name="Schartl M."/>
            <person name="Guiguen Y."/>
        </authorList>
    </citation>
    <scope>NUCLEOTIDE SEQUENCE [LARGE SCALE GENOMIC DNA]</scope>
    <source>
        <strain evidence="12">Hh-F2</strain>
        <tissue evidence="12">Blood</tissue>
    </source>
</reference>
<dbReference type="InterPro" id="IPR058030">
    <property type="entry name" value="TRIM8/14/16/25/29/45/65_CC"/>
</dbReference>
<dbReference type="SMART" id="SM00336">
    <property type="entry name" value="BBOX"/>
    <property type="match status" value="2"/>
</dbReference>
<feature type="compositionally biased region" description="Basic residues" evidence="8">
    <location>
        <begin position="393"/>
        <end position="409"/>
    </location>
</feature>
<dbReference type="InterPro" id="IPR013320">
    <property type="entry name" value="ConA-like_dom_sf"/>
</dbReference>
<feature type="region of interest" description="Disordered" evidence="8">
    <location>
        <begin position="366"/>
        <end position="418"/>
    </location>
</feature>
<proteinExistence type="predicted"/>
<dbReference type="PANTHER" id="PTHR25465:SF77">
    <property type="entry name" value="E3 UBIQUITIN_ISG15 LIGASE TRIM25"/>
    <property type="match status" value="1"/>
</dbReference>
<dbReference type="EMBL" id="JAHFZB010000017">
    <property type="protein sequence ID" value="KAK6479649.1"/>
    <property type="molecule type" value="Genomic_DNA"/>
</dbReference>
<organism evidence="12 13">
    <name type="scientific">Huso huso</name>
    <name type="common">Beluga</name>
    <name type="synonym">Acipenser huso</name>
    <dbReference type="NCBI Taxonomy" id="61971"/>
    <lineage>
        <taxon>Eukaryota</taxon>
        <taxon>Metazoa</taxon>
        <taxon>Chordata</taxon>
        <taxon>Craniata</taxon>
        <taxon>Vertebrata</taxon>
        <taxon>Euteleostomi</taxon>
        <taxon>Actinopterygii</taxon>
        <taxon>Chondrostei</taxon>
        <taxon>Acipenseriformes</taxon>
        <taxon>Acipenseridae</taxon>
        <taxon>Huso</taxon>
    </lineage>
</organism>
<dbReference type="InterPro" id="IPR043136">
    <property type="entry name" value="B30.2/SPRY_sf"/>
</dbReference>
<dbReference type="Pfam" id="PF13765">
    <property type="entry name" value="PRY"/>
    <property type="match status" value="1"/>
</dbReference>
<feature type="compositionally biased region" description="Basic and acidic residues" evidence="8">
    <location>
        <begin position="367"/>
        <end position="377"/>
    </location>
</feature>
<keyword evidence="2" id="KW-0479">Metal-binding</keyword>
<evidence type="ECO:0000259" key="11">
    <source>
        <dbReference type="PROSITE" id="PS50188"/>
    </source>
</evidence>
<dbReference type="SUPFAM" id="SSF57850">
    <property type="entry name" value="RING/U-box"/>
    <property type="match status" value="1"/>
</dbReference>
<keyword evidence="1" id="KW-0399">Innate immunity</keyword>
<evidence type="ECO:0000259" key="10">
    <source>
        <dbReference type="PROSITE" id="PS50119"/>
    </source>
</evidence>
<keyword evidence="3 6" id="KW-0863">Zinc-finger</keyword>
<dbReference type="InterPro" id="IPR003879">
    <property type="entry name" value="Butyrophylin_SPRY"/>
</dbReference>
<dbReference type="Pfam" id="PF22586">
    <property type="entry name" value="ANCHR-like_BBOX"/>
    <property type="match status" value="1"/>
</dbReference>
<dbReference type="InterPro" id="IPR000315">
    <property type="entry name" value="Znf_B-box"/>
</dbReference>
<dbReference type="SMART" id="SM00184">
    <property type="entry name" value="RING"/>
    <property type="match status" value="1"/>
</dbReference>
<feature type="domain" description="RING-type" evidence="9">
    <location>
        <begin position="17"/>
        <end position="59"/>
    </location>
</feature>
<dbReference type="InterPro" id="IPR001841">
    <property type="entry name" value="Znf_RING"/>
</dbReference>
<keyword evidence="5" id="KW-0391">Immunity</keyword>
<keyword evidence="4" id="KW-0862">Zinc</keyword>
<dbReference type="Gene3D" id="3.30.160.60">
    <property type="entry name" value="Classic Zinc Finger"/>
    <property type="match status" value="1"/>
</dbReference>
<evidence type="ECO:0000256" key="2">
    <source>
        <dbReference type="ARBA" id="ARBA00022723"/>
    </source>
</evidence>
<sequence length="640" mass="72003">MAVEPSSLSSLEEELTCSICLSIFNNPVTTPCGHNFCLSCLDLTWKDDLAIGYSCPQCRHQFYAKPTLHKNTVLATVVATVSKSLKDKSQDETKGAVLDSTVIFCDTCMVNKASKTCLTCMVSYCDSHLRPHHENPVFQGHQLTEPLPDLQQRICKEHHKTLEFYCKDHSKCICGACLHSHLTCRFASLDGEIAEKEKKLKEKVVTLRGQIEKTKNVIFEMKGEQSSLRDSAANRKAALEAEYRVMKDLIEKDEREAMNLVDTEEQSAQARIQGLMHRITKNIEEMSSCKDQIESVLAQGQRITLLQCTVEFPQSPTFTHAPGINMNSKQLKMYNSSATSLKKYLTDVLSLPVEERVQMLNAAPVKTVEKGKEKSDSSIDQTSVVAGDNTPTKKPRERSKNRSKSPKPPKLKDLPKNNYMSRFVKPINPTEVKNRHDLQQNFVSKIDKPFNPTEVKNRQDLLQYAFVLTLDARTAHKRIVISDNFTKASVSDELMTYPDSPARFTVCSQVLCSKGFSRGRHYWEVKMTSSNFCAIGVASGSIERKGPTSKLGRNKESWCIEWFNVKLSAWHDQRETVLENPSSSRVGVLLDCDGGSLTFYSISDRMYPIHTFSCHFPEAVYPAFWLFSSGTAVSLCKPTA</sequence>
<feature type="compositionally biased region" description="Polar residues" evidence="8">
    <location>
        <begin position="378"/>
        <end position="392"/>
    </location>
</feature>
<evidence type="ECO:0000256" key="5">
    <source>
        <dbReference type="ARBA" id="ARBA00022859"/>
    </source>
</evidence>
<dbReference type="InterPro" id="IPR051051">
    <property type="entry name" value="E3_ubiq-ligase_TRIM/RNF"/>
</dbReference>
<dbReference type="SUPFAM" id="SSF57845">
    <property type="entry name" value="B-box zinc-binding domain"/>
    <property type="match status" value="1"/>
</dbReference>
<dbReference type="PROSITE" id="PS50188">
    <property type="entry name" value="B302_SPRY"/>
    <property type="match status" value="1"/>
</dbReference>
<evidence type="ECO:0000256" key="6">
    <source>
        <dbReference type="PROSITE-ProRule" id="PRU00024"/>
    </source>
</evidence>
<dbReference type="PROSITE" id="PS00518">
    <property type="entry name" value="ZF_RING_1"/>
    <property type="match status" value="1"/>
</dbReference>
<dbReference type="Gene3D" id="4.10.830.40">
    <property type="match status" value="1"/>
</dbReference>
<dbReference type="InterPro" id="IPR001870">
    <property type="entry name" value="B30.2/SPRY"/>
</dbReference>
<dbReference type="InterPro" id="IPR003877">
    <property type="entry name" value="SPRY_dom"/>
</dbReference>
<dbReference type="Proteomes" id="UP001369086">
    <property type="component" value="Unassembled WGS sequence"/>
</dbReference>
<evidence type="ECO:0000256" key="7">
    <source>
        <dbReference type="SAM" id="Coils"/>
    </source>
</evidence>
<evidence type="ECO:0000256" key="8">
    <source>
        <dbReference type="SAM" id="MobiDB-lite"/>
    </source>
</evidence>
<evidence type="ECO:0000313" key="12">
    <source>
        <dbReference type="EMBL" id="KAK6479649.1"/>
    </source>
</evidence>
<dbReference type="InterPro" id="IPR006574">
    <property type="entry name" value="PRY"/>
</dbReference>
<evidence type="ECO:0000259" key="9">
    <source>
        <dbReference type="PROSITE" id="PS50089"/>
    </source>
</evidence>
<feature type="domain" description="B box-type" evidence="10">
    <location>
        <begin position="150"/>
        <end position="189"/>
    </location>
</feature>
<accession>A0ABR0Z487</accession>
<feature type="coiled-coil region" evidence="7">
    <location>
        <begin position="229"/>
        <end position="256"/>
    </location>
</feature>
<dbReference type="Pfam" id="PF15227">
    <property type="entry name" value="zf-C3HC4_4"/>
    <property type="match status" value="1"/>
</dbReference>
<feature type="domain" description="B30.2/SPRY" evidence="11">
    <location>
        <begin position="448"/>
        <end position="640"/>
    </location>
</feature>
<keyword evidence="13" id="KW-1185">Reference proteome</keyword>
<keyword evidence="7" id="KW-0175">Coiled coil</keyword>
<dbReference type="PRINTS" id="PR01407">
    <property type="entry name" value="BUTYPHLNCDUF"/>
</dbReference>
<dbReference type="SMART" id="SM00449">
    <property type="entry name" value="SPRY"/>
    <property type="match status" value="1"/>
</dbReference>
<evidence type="ECO:0000256" key="3">
    <source>
        <dbReference type="ARBA" id="ARBA00022771"/>
    </source>
</evidence>
<dbReference type="Gene3D" id="2.60.120.920">
    <property type="match status" value="1"/>
</dbReference>
<dbReference type="Pfam" id="PF25600">
    <property type="entry name" value="TRIM_CC"/>
    <property type="match status" value="1"/>
</dbReference>
<comment type="caution">
    <text evidence="12">The sequence shown here is derived from an EMBL/GenBank/DDBJ whole genome shotgun (WGS) entry which is preliminary data.</text>
</comment>
<evidence type="ECO:0000256" key="4">
    <source>
        <dbReference type="ARBA" id="ARBA00022833"/>
    </source>
</evidence>
<dbReference type="InterPro" id="IPR017907">
    <property type="entry name" value="Znf_RING_CS"/>
</dbReference>
<dbReference type="PROSITE" id="PS50089">
    <property type="entry name" value="ZF_RING_2"/>
    <property type="match status" value="1"/>
</dbReference>